<organism evidence="1 2">
    <name type="scientific">Clitoria ternatea</name>
    <name type="common">Butterfly pea</name>
    <dbReference type="NCBI Taxonomy" id="43366"/>
    <lineage>
        <taxon>Eukaryota</taxon>
        <taxon>Viridiplantae</taxon>
        <taxon>Streptophyta</taxon>
        <taxon>Embryophyta</taxon>
        <taxon>Tracheophyta</taxon>
        <taxon>Spermatophyta</taxon>
        <taxon>Magnoliopsida</taxon>
        <taxon>eudicotyledons</taxon>
        <taxon>Gunneridae</taxon>
        <taxon>Pentapetalae</taxon>
        <taxon>rosids</taxon>
        <taxon>fabids</taxon>
        <taxon>Fabales</taxon>
        <taxon>Fabaceae</taxon>
        <taxon>Papilionoideae</taxon>
        <taxon>50 kb inversion clade</taxon>
        <taxon>NPAAA clade</taxon>
        <taxon>indigoferoid/millettioid clade</taxon>
        <taxon>Phaseoleae</taxon>
        <taxon>Clitoria</taxon>
    </lineage>
</organism>
<dbReference type="AlphaFoldDB" id="A0AAN9ISA4"/>
<evidence type="ECO:0000313" key="2">
    <source>
        <dbReference type="Proteomes" id="UP001359559"/>
    </source>
</evidence>
<sequence>MISNFNKYARNIFTCIYYHLPQISRYHRNIYYFSLHFPYSGFPYSAYASYHLEKTFPHCPFILVWHALSRLSSFDVQMLGTELQTWCNLSLDAQGTSSTFEDPFSAWMHACVMLSH</sequence>
<evidence type="ECO:0000313" key="1">
    <source>
        <dbReference type="EMBL" id="KAK7285181.1"/>
    </source>
</evidence>
<reference evidence="1 2" key="1">
    <citation type="submission" date="2024-01" db="EMBL/GenBank/DDBJ databases">
        <title>The genomes of 5 underutilized Papilionoideae crops provide insights into root nodulation and disease resistance.</title>
        <authorList>
            <person name="Yuan L."/>
        </authorList>
    </citation>
    <scope>NUCLEOTIDE SEQUENCE [LARGE SCALE GENOMIC DNA]</scope>
    <source>
        <strain evidence="1">LY-2023</strain>
        <tissue evidence="1">Leaf</tissue>
    </source>
</reference>
<gene>
    <name evidence="1" type="ORF">RJT34_19942</name>
</gene>
<dbReference type="EMBL" id="JAYKXN010000005">
    <property type="protein sequence ID" value="KAK7285181.1"/>
    <property type="molecule type" value="Genomic_DNA"/>
</dbReference>
<keyword evidence="2" id="KW-1185">Reference proteome</keyword>
<protein>
    <submittedName>
        <fullName evidence="1">Uncharacterized protein</fullName>
    </submittedName>
</protein>
<proteinExistence type="predicted"/>
<accession>A0AAN9ISA4</accession>
<comment type="caution">
    <text evidence="1">The sequence shown here is derived from an EMBL/GenBank/DDBJ whole genome shotgun (WGS) entry which is preliminary data.</text>
</comment>
<name>A0AAN9ISA4_CLITE</name>
<dbReference type="Proteomes" id="UP001359559">
    <property type="component" value="Unassembled WGS sequence"/>
</dbReference>